<gene>
    <name evidence="3" type="ORF">AXG93_1944s1000</name>
    <name evidence="2" type="ORF">Mp_3g03190</name>
</gene>
<reference evidence="2" key="2">
    <citation type="journal article" date="2019" name="Curr. Biol.">
        <title>Chromatin organization in early land plants reveals an ancestral association between H3K27me3, transposons, and constitutive heterochromatin.</title>
        <authorList>
            <person name="Montgomery S.A."/>
            <person name="Tanizawa Y."/>
            <person name="Galik B."/>
            <person name="Wang N."/>
            <person name="Ito T."/>
            <person name="Mochizuki T."/>
            <person name="Akimcheva S."/>
            <person name="Bowman J."/>
            <person name="Cognat V."/>
            <person name="Drouard L."/>
            <person name="Ekker H."/>
            <person name="Houng S."/>
            <person name="Kohchi T."/>
            <person name="Lin S."/>
            <person name="Liu L.D."/>
            <person name="Nakamura Y."/>
            <person name="Valeeva L.R."/>
            <person name="Shakirov E.V."/>
            <person name="Shippen D.E."/>
            <person name="Wei W."/>
            <person name="Yagura M."/>
            <person name="Yamaoka S."/>
            <person name="Yamato K.T."/>
            <person name="Liu C."/>
            <person name="Berger F."/>
        </authorList>
    </citation>
    <scope>NUCLEOTIDE SEQUENCE [LARGE SCALE GENOMIC DNA]</scope>
    <source>
        <strain evidence="2">Tak-1</strain>
    </source>
</reference>
<dbReference type="Proteomes" id="UP000077202">
    <property type="component" value="Unassembled WGS sequence"/>
</dbReference>
<evidence type="ECO:0000313" key="5">
    <source>
        <dbReference type="Proteomes" id="UP001162541"/>
    </source>
</evidence>
<dbReference type="PANTHER" id="PTHR33872">
    <property type="entry name" value="DNA POLYMERASE EPSILON CATALYTIC SUBUNIT A"/>
    <property type="match status" value="1"/>
</dbReference>
<feature type="region of interest" description="Disordered" evidence="1">
    <location>
        <begin position="1"/>
        <end position="21"/>
    </location>
</feature>
<dbReference type="Proteomes" id="UP001162541">
    <property type="component" value="Chromosome 3"/>
</dbReference>
<proteinExistence type="predicted"/>
<reference evidence="3 4" key="1">
    <citation type="submission" date="2016-03" db="EMBL/GenBank/DDBJ databases">
        <title>Mechanisms controlling the formation of the plant cell surface in tip-growing cells are functionally conserved among land plants.</title>
        <authorList>
            <person name="Honkanen S."/>
            <person name="Jones V.A."/>
            <person name="Morieri G."/>
            <person name="Champion C."/>
            <person name="Hetherington A.J."/>
            <person name="Kelly S."/>
            <person name="Saint-Marcoux D."/>
            <person name="Proust H."/>
            <person name="Prescott H."/>
            <person name="Dolan L."/>
        </authorList>
    </citation>
    <scope>NUCLEOTIDE SEQUENCE [LARGE SCALE GENOMIC DNA]</scope>
    <source>
        <strain evidence="4">cv. Tak-1 and cv. Tak-2</strain>
        <tissue evidence="3">Whole gametophyte</tissue>
    </source>
</reference>
<evidence type="ECO:0000313" key="4">
    <source>
        <dbReference type="Proteomes" id="UP000077202"/>
    </source>
</evidence>
<feature type="region of interest" description="Disordered" evidence="1">
    <location>
        <begin position="62"/>
        <end position="95"/>
    </location>
</feature>
<reference evidence="5" key="3">
    <citation type="journal article" date="2020" name="Curr. Biol.">
        <title>Chromatin organization in early land plants reveals an ancestral association between H3K27me3, transposons, and constitutive heterochromatin.</title>
        <authorList>
            <person name="Montgomery S.A."/>
            <person name="Tanizawa Y."/>
            <person name="Galik B."/>
            <person name="Wang N."/>
            <person name="Ito T."/>
            <person name="Mochizuki T."/>
            <person name="Akimcheva S."/>
            <person name="Bowman J.L."/>
            <person name="Cognat V."/>
            <person name="Marechal-Drouard L."/>
            <person name="Ekker H."/>
            <person name="Hong S.F."/>
            <person name="Kohchi T."/>
            <person name="Lin S.S."/>
            <person name="Liu L.D."/>
            <person name="Nakamura Y."/>
            <person name="Valeeva L.R."/>
            <person name="Shakirov E.V."/>
            <person name="Shippen D.E."/>
            <person name="Wei W.L."/>
            <person name="Yagura M."/>
            <person name="Yamaoka S."/>
            <person name="Yamato K.T."/>
            <person name="Liu C."/>
            <person name="Berger F."/>
        </authorList>
    </citation>
    <scope>NUCLEOTIDE SEQUENCE [LARGE SCALE GENOMIC DNA]</scope>
    <source>
        <strain evidence="5">Tak-1</strain>
    </source>
</reference>
<protein>
    <submittedName>
        <fullName evidence="3">Uncharacterized protein</fullName>
    </submittedName>
</protein>
<accession>A0A176VDB2</accession>
<feature type="compositionally biased region" description="Polar residues" evidence="1">
    <location>
        <begin position="70"/>
        <end position="81"/>
    </location>
</feature>
<dbReference type="AlphaFoldDB" id="A0A176VDB2"/>
<evidence type="ECO:0000313" key="3">
    <source>
        <dbReference type="EMBL" id="OAE18864.1"/>
    </source>
</evidence>
<keyword evidence="4" id="KW-1185">Reference proteome</keyword>
<evidence type="ECO:0000313" key="2">
    <source>
        <dbReference type="EMBL" id="BBN04270.1"/>
    </source>
</evidence>
<evidence type="ECO:0000256" key="1">
    <source>
        <dbReference type="SAM" id="MobiDB-lite"/>
    </source>
</evidence>
<dbReference type="EMBL" id="AP019868">
    <property type="protein sequence ID" value="BBN04270.1"/>
    <property type="molecule type" value="Genomic_DNA"/>
</dbReference>
<sequence length="163" mass="18281">MGSLMAGWQTQPSDAKEEVKRVKKTVTKADIENFWRSKEVSVRSHLQQARKDAYLRRSISIAEDAESESGQGHTSSESGYSSDADFPPTTPKSVIPKDLSIDWWTKSRWAFLNEPPAKGKKLNGYMSQFHLDGISSEPDIADCSGPDRILMRRGSLPAMQFKM</sequence>
<organism evidence="3 4">
    <name type="scientific">Marchantia polymorpha subsp. ruderalis</name>
    <dbReference type="NCBI Taxonomy" id="1480154"/>
    <lineage>
        <taxon>Eukaryota</taxon>
        <taxon>Viridiplantae</taxon>
        <taxon>Streptophyta</taxon>
        <taxon>Embryophyta</taxon>
        <taxon>Marchantiophyta</taxon>
        <taxon>Marchantiopsida</taxon>
        <taxon>Marchantiidae</taxon>
        <taxon>Marchantiales</taxon>
        <taxon>Marchantiaceae</taxon>
        <taxon>Marchantia</taxon>
    </lineage>
</organism>
<name>A0A176VDB2_MARPO</name>
<dbReference type="EMBL" id="LVLJ01003987">
    <property type="protein sequence ID" value="OAE18864.1"/>
    <property type="molecule type" value="Genomic_DNA"/>
</dbReference>
<dbReference type="PANTHER" id="PTHR33872:SF2">
    <property type="entry name" value="DNA POLYMERASE EPSILON CATALYTIC SUBUNIT A"/>
    <property type="match status" value="1"/>
</dbReference>